<dbReference type="EMBL" id="BIFT01000004">
    <property type="protein sequence ID" value="GCE32220.1"/>
    <property type="molecule type" value="Genomic_DNA"/>
</dbReference>
<comment type="caution">
    <text evidence="1">The sequence shown here is derived from an EMBL/GenBank/DDBJ whole genome shotgun (WGS) entry which is preliminary data.</text>
</comment>
<name>A0A402BLP1_9CHLR</name>
<protein>
    <submittedName>
        <fullName evidence="1">Uncharacterized protein</fullName>
    </submittedName>
</protein>
<organism evidence="1 2">
    <name type="scientific">Dictyobacter alpinus</name>
    <dbReference type="NCBI Taxonomy" id="2014873"/>
    <lineage>
        <taxon>Bacteria</taxon>
        <taxon>Bacillati</taxon>
        <taxon>Chloroflexota</taxon>
        <taxon>Ktedonobacteria</taxon>
        <taxon>Ktedonobacterales</taxon>
        <taxon>Dictyobacteraceae</taxon>
        <taxon>Dictyobacter</taxon>
    </lineage>
</organism>
<dbReference type="Proteomes" id="UP000287171">
    <property type="component" value="Unassembled WGS sequence"/>
</dbReference>
<gene>
    <name evidence="1" type="ORF">KDA_77040</name>
</gene>
<reference evidence="2" key="1">
    <citation type="submission" date="2018-12" db="EMBL/GenBank/DDBJ databases">
        <title>Tengunoibacter tsumagoiensis gen. nov., sp. nov., Dictyobacter kobayashii sp. nov., D. alpinus sp. nov., and D. joshuensis sp. nov. and description of Dictyobacteraceae fam. nov. within the order Ktedonobacterales isolated from Tengu-no-mugimeshi.</title>
        <authorList>
            <person name="Wang C.M."/>
            <person name="Zheng Y."/>
            <person name="Sakai Y."/>
            <person name="Toyoda A."/>
            <person name="Minakuchi Y."/>
            <person name="Abe K."/>
            <person name="Yokota A."/>
            <person name="Yabe S."/>
        </authorList>
    </citation>
    <scope>NUCLEOTIDE SEQUENCE [LARGE SCALE GENOMIC DNA]</scope>
    <source>
        <strain evidence="2">Uno16</strain>
    </source>
</reference>
<sequence length="71" mass="7526">MACHCNFTSSEVEVCEECTTAILSMLLGLGVMETGETGTLPATLMPAHYHSLKSAATTYTLTLSDAGEVRQ</sequence>
<accession>A0A402BLP1</accession>
<evidence type="ECO:0000313" key="1">
    <source>
        <dbReference type="EMBL" id="GCE32220.1"/>
    </source>
</evidence>
<keyword evidence="2" id="KW-1185">Reference proteome</keyword>
<dbReference type="AlphaFoldDB" id="A0A402BLP1"/>
<dbReference type="RefSeq" id="WP_126632209.1">
    <property type="nucleotide sequence ID" value="NZ_BIFT01000004.1"/>
</dbReference>
<proteinExistence type="predicted"/>
<evidence type="ECO:0000313" key="2">
    <source>
        <dbReference type="Proteomes" id="UP000287171"/>
    </source>
</evidence>